<dbReference type="GeneID" id="57089694"/>
<dbReference type="EMBL" id="CP002391">
    <property type="protein sequence ID" value="EEQ64777.1"/>
    <property type="molecule type" value="Genomic_DNA"/>
</dbReference>
<organism evidence="1 2">
    <name type="scientific">Lacticaseibacillus paracasei subsp. paracasei 8700:2</name>
    <dbReference type="NCBI Taxonomy" id="537973"/>
    <lineage>
        <taxon>Bacteria</taxon>
        <taxon>Bacillati</taxon>
        <taxon>Bacillota</taxon>
        <taxon>Bacilli</taxon>
        <taxon>Lactobacillales</taxon>
        <taxon>Lactobacillaceae</taxon>
        <taxon>Lacticaseibacillus</taxon>
    </lineage>
</organism>
<dbReference type="KEGG" id="lpi:LBPG_00226"/>
<evidence type="ECO:0000313" key="1">
    <source>
        <dbReference type="EMBL" id="EEQ64777.1"/>
    </source>
</evidence>
<name>A0A826HH57_LACPA</name>
<evidence type="ECO:0000313" key="2">
    <source>
        <dbReference type="Proteomes" id="UP000015927"/>
    </source>
</evidence>
<reference evidence="1 2" key="1">
    <citation type="submission" date="2010-12" db="EMBL/GenBank/DDBJ databases">
        <title>The Genome Sequence of Lactobacillus paracasei subsp. paracasei strain 8700:2.</title>
        <authorList>
            <consortium name="The Broad Institute Genome Sequencing Platform"/>
            <person name="Ward D."/>
            <person name="Earl A."/>
            <person name="Feldgarden M."/>
            <person name="Young S.K."/>
            <person name="Gargeya S."/>
            <person name="Zeng Q."/>
            <person name="Alvarado L."/>
            <person name="Berlin A."/>
            <person name="Bochicchio J."/>
            <person name="Chapman S.B."/>
            <person name="Chen Z."/>
            <person name="Freedman E."/>
            <person name="Gellesch M."/>
            <person name="Goldberg J."/>
            <person name="Griggs A."/>
            <person name="Gujja S."/>
            <person name="Heilman E."/>
            <person name="Heiman D."/>
            <person name="Howarth C."/>
            <person name="Mehta T."/>
            <person name="Neiman D."/>
            <person name="Pearson M."/>
            <person name="Roberts A."/>
            <person name="Saif S."/>
            <person name="Shea T."/>
            <person name="Shenoy N."/>
            <person name="Sisk P."/>
            <person name="Stolte C."/>
            <person name="Sykes S."/>
            <person name="White J."/>
            <person name="Yandava C."/>
            <person name="Saulnier D."/>
            <person name="Haas B."/>
            <person name="Nusbaum C."/>
            <person name="Birren B."/>
        </authorList>
    </citation>
    <scope>NUCLEOTIDE SEQUENCE [LARGE SCALE GENOMIC DNA]</scope>
    <source>
        <strain evidence="1 2">8700:2</strain>
    </source>
</reference>
<accession>A0A826HH57</accession>
<dbReference type="Proteomes" id="UP000015927">
    <property type="component" value="Chromosome"/>
</dbReference>
<dbReference type="AlphaFoldDB" id="A0A826HH57"/>
<dbReference type="RefSeq" id="WP_003658055.1">
    <property type="nucleotide sequence ID" value="NC_022112.1"/>
</dbReference>
<sequence>MKKEHKQVDTMDWVSKQLRKAIEVAKKSGINVNEDDFLSVTPLPNEMIAILGAEDEDGSRTMKISIVQGFVLPYEDVDLDIYEPHEEENE</sequence>
<proteinExistence type="predicted"/>
<protein>
    <submittedName>
        <fullName evidence="1">Uncharacterized protein</fullName>
    </submittedName>
</protein>
<gene>
    <name evidence="1" type="ORF">LBPG_00226</name>
</gene>